<dbReference type="Proteomes" id="UP000005707">
    <property type="component" value="Unassembled WGS sequence"/>
</dbReference>
<comment type="pathway">
    <text evidence="1 10">Amino-acid biosynthesis; L-histidine biosynthesis; L-histidine from 5-phospho-alpha-D-ribose 1-diphosphate: step 5/9.</text>
</comment>
<dbReference type="InterPro" id="IPR017926">
    <property type="entry name" value="GATASE"/>
</dbReference>
<evidence type="ECO:0000256" key="5">
    <source>
        <dbReference type="ARBA" id="ARBA00022962"/>
    </source>
</evidence>
<dbReference type="NCBIfam" id="TIGR01855">
    <property type="entry name" value="IMP_synth_hisH"/>
    <property type="match status" value="1"/>
</dbReference>
<evidence type="ECO:0000259" key="12">
    <source>
        <dbReference type="Pfam" id="PF00117"/>
    </source>
</evidence>
<keyword evidence="3 10" id="KW-0028">Amino-acid biosynthesis</keyword>
<dbReference type="GO" id="GO:0016829">
    <property type="term" value="F:lyase activity"/>
    <property type="evidence" value="ECO:0007669"/>
    <property type="project" value="UniProtKB-KW"/>
</dbReference>
<dbReference type="PANTHER" id="PTHR42701">
    <property type="entry name" value="IMIDAZOLE GLYCEROL PHOSPHATE SYNTHASE SUBUNIT HISH"/>
    <property type="match status" value="1"/>
</dbReference>
<comment type="function">
    <text evidence="10">IGPS catalyzes the conversion of PRFAR and glutamine to IGP, AICAR and glutamate. The HisH subunit catalyzes the hydrolysis of glutamine to glutamate and ammonia as part of the synthesis of IGP and AICAR. The resulting ammonia molecule is channeled to the active site of HisF.</text>
</comment>
<gene>
    <name evidence="10 13" type="primary">hisH</name>
    <name evidence="13" type="ORF">HLPCO_001851</name>
</gene>
<dbReference type="eggNOG" id="COG0118">
    <property type="taxonomic scope" value="Bacteria"/>
</dbReference>
<organism evidence="13 14">
    <name type="scientific">Haloplasma contractile SSD-17B</name>
    <dbReference type="NCBI Taxonomy" id="1033810"/>
    <lineage>
        <taxon>Bacteria</taxon>
        <taxon>Bacillati</taxon>
        <taxon>Mycoplasmatota</taxon>
        <taxon>Mollicutes</taxon>
        <taxon>Haloplasmatales</taxon>
        <taxon>Haloplasmataceae</taxon>
        <taxon>Haloplasma</taxon>
    </lineage>
</organism>
<dbReference type="AlphaFoldDB" id="U2DU12"/>
<evidence type="ECO:0000256" key="11">
    <source>
        <dbReference type="PIRSR" id="PIRSR000495-1"/>
    </source>
</evidence>
<dbReference type="GO" id="GO:0004359">
    <property type="term" value="F:glutaminase activity"/>
    <property type="evidence" value="ECO:0007669"/>
    <property type="project" value="UniProtKB-EC"/>
</dbReference>
<evidence type="ECO:0000256" key="6">
    <source>
        <dbReference type="ARBA" id="ARBA00023102"/>
    </source>
</evidence>
<proteinExistence type="inferred from homology"/>
<dbReference type="Gene3D" id="3.40.50.880">
    <property type="match status" value="1"/>
</dbReference>
<dbReference type="PIRSF" id="PIRSF000495">
    <property type="entry name" value="Amidotransf_hisH"/>
    <property type="match status" value="1"/>
</dbReference>
<evidence type="ECO:0000256" key="1">
    <source>
        <dbReference type="ARBA" id="ARBA00005091"/>
    </source>
</evidence>
<dbReference type="InParanoid" id="U2DU12"/>
<dbReference type="GO" id="GO:0000105">
    <property type="term" value="P:L-histidine biosynthetic process"/>
    <property type="evidence" value="ECO:0007669"/>
    <property type="project" value="UniProtKB-UniRule"/>
</dbReference>
<keyword evidence="13" id="KW-0808">Transferase</keyword>
<keyword evidence="13" id="KW-0328">Glycosyltransferase</keyword>
<evidence type="ECO:0000256" key="9">
    <source>
        <dbReference type="ARBA" id="ARBA00049534"/>
    </source>
</evidence>
<comment type="caution">
    <text evidence="13">The sequence shown here is derived from an EMBL/GenBank/DDBJ whole genome shotgun (WGS) entry which is preliminary data.</text>
</comment>
<evidence type="ECO:0000256" key="10">
    <source>
        <dbReference type="HAMAP-Rule" id="MF_00278"/>
    </source>
</evidence>
<dbReference type="UniPathway" id="UPA00031">
    <property type="reaction ID" value="UER00010"/>
</dbReference>
<feature type="active site" description="Nucleophile" evidence="10 11">
    <location>
        <position position="79"/>
    </location>
</feature>
<keyword evidence="10" id="KW-0963">Cytoplasm</keyword>
<sequence length="203" mass="22246">MVTIIDYGVGNLDSIERGFERVGIKTVISSDHDVIKNASSLVLPGVGAFSDAIAALESTGLIPLIKEHVRQKKYILGICLGMQLLYETSHEYGKHKGLGFIKGSVDQLTSNLKVPHMGWNCLEITAKGKGDPFLKYIETGDYVYYVHSYYVNSTNEELLASTKYGVNVPGIVRSGTVYGTQFHPEKSGEVGLKLLKAYGELIK</sequence>
<evidence type="ECO:0000256" key="4">
    <source>
        <dbReference type="ARBA" id="ARBA00022801"/>
    </source>
</evidence>
<dbReference type="FunCoup" id="U2DU12">
    <property type="interactions" value="290"/>
</dbReference>
<keyword evidence="6 10" id="KW-0368">Histidine biosynthesis</keyword>
<comment type="subunit">
    <text evidence="2 10">Heterodimer of HisH and HisF.</text>
</comment>
<evidence type="ECO:0000256" key="8">
    <source>
        <dbReference type="ARBA" id="ARBA00047838"/>
    </source>
</evidence>
<dbReference type="RefSeq" id="WP_008827151.1">
    <property type="nucleotide sequence ID" value="NZ_AFNU02000006.1"/>
</dbReference>
<keyword evidence="5 10" id="KW-0315">Glutamine amidotransferase</keyword>
<dbReference type="HAMAP" id="MF_00278">
    <property type="entry name" value="HisH"/>
    <property type="match status" value="1"/>
</dbReference>
<reference evidence="13 14" key="2">
    <citation type="journal article" date="2013" name="PLoS ONE">
        <title>INDIGO - INtegrated Data Warehouse of MIcrobial GenOmes with Examples from the Red Sea Extremophiles.</title>
        <authorList>
            <person name="Alam I."/>
            <person name="Antunes A."/>
            <person name="Kamau A.A."/>
            <person name="Ba Alawi W."/>
            <person name="Kalkatawi M."/>
            <person name="Stingl U."/>
            <person name="Bajic V.B."/>
        </authorList>
    </citation>
    <scope>NUCLEOTIDE SEQUENCE [LARGE SCALE GENOMIC DNA]</scope>
    <source>
        <strain evidence="13 14">SSD-17B</strain>
    </source>
</reference>
<protein>
    <recommendedName>
        <fullName evidence="10">Imidazole glycerol phosphate synthase subunit HisH</fullName>
        <ecNumber evidence="10">4.3.2.10</ecNumber>
    </recommendedName>
    <alternativeName>
        <fullName evidence="10">IGP synthase glutaminase subunit</fullName>
        <ecNumber evidence="10">3.5.1.2</ecNumber>
    </alternativeName>
    <alternativeName>
        <fullName evidence="10">IGP synthase subunit HisH</fullName>
    </alternativeName>
    <alternativeName>
        <fullName evidence="10">ImGP synthase subunit HisH</fullName>
        <shortName evidence="10">IGPS subunit HisH</shortName>
    </alternativeName>
</protein>
<dbReference type="EMBL" id="AFNU02000006">
    <property type="protein sequence ID" value="ERJ11937.1"/>
    <property type="molecule type" value="Genomic_DNA"/>
</dbReference>
<feature type="domain" description="Glutamine amidotransferase" evidence="12">
    <location>
        <begin position="4"/>
        <end position="189"/>
    </location>
</feature>
<dbReference type="SUPFAM" id="SSF52317">
    <property type="entry name" value="Class I glutamine amidotransferase-like"/>
    <property type="match status" value="1"/>
</dbReference>
<evidence type="ECO:0000256" key="3">
    <source>
        <dbReference type="ARBA" id="ARBA00022605"/>
    </source>
</evidence>
<feature type="active site" evidence="10 11">
    <location>
        <position position="185"/>
    </location>
</feature>
<dbReference type="OrthoDB" id="9807137at2"/>
<keyword evidence="14" id="KW-1185">Reference proteome</keyword>
<accession>U2DU12</accession>
<dbReference type="STRING" id="1033810.HLPCO_001851"/>
<dbReference type="EC" id="3.5.1.2" evidence="10"/>
<evidence type="ECO:0000313" key="14">
    <source>
        <dbReference type="Proteomes" id="UP000005707"/>
    </source>
</evidence>
<comment type="subcellular location">
    <subcellularLocation>
        <location evidence="10">Cytoplasm</location>
    </subcellularLocation>
</comment>
<dbReference type="GO" id="GO:0000107">
    <property type="term" value="F:imidazoleglycerol-phosphate synthase activity"/>
    <property type="evidence" value="ECO:0007669"/>
    <property type="project" value="UniProtKB-UniRule"/>
</dbReference>
<name>U2DU12_9MOLU</name>
<reference evidence="13 14" key="1">
    <citation type="journal article" date="2011" name="J. Bacteriol.">
        <title>Genome sequence of Haloplasma contractile, an unusual contractile bacterium from a deep-sea anoxic brine lake.</title>
        <authorList>
            <person name="Antunes A."/>
            <person name="Alam I."/>
            <person name="El Dorry H."/>
            <person name="Siam R."/>
            <person name="Robertson A."/>
            <person name="Bajic V.B."/>
            <person name="Stingl U."/>
        </authorList>
    </citation>
    <scope>NUCLEOTIDE SEQUENCE [LARGE SCALE GENOMIC DNA]</scope>
    <source>
        <strain evidence="13 14">SSD-17B</strain>
    </source>
</reference>
<dbReference type="Pfam" id="PF00117">
    <property type="entry name" value="GATase"/>
    <property type="match status" value="1"/>
</dbReference>
<keyword evidence="4 10" id="KW-0378">Hydrolase</keyword>
<evidence type="ECO:0000256" key="2">
    <source>
        <dbReference type="ARBA" id="ARBA00011152"/>
    </source>
</evidence>
<feature type="active site" evidence="10 11">
    <location>
        <position position="183"/>
    </location>
</feature>
<dbReference type="GO" id="GO:0005737">
    <property type="term" value="C:cytoplasm"/>
    <property type="evidence" value="ECO:0007669"/>
    <property type="project" value="UniProtKB-SubCell"/>
</dbReference>
<dbReference type="PROSITE" id="PS51273">
    <property type="entry name" value="GATASE_TYPE_1"/>
    <property type="match status" value="1"/>
</dbReference>
<dbReference type="InterPro" id="IPR010139">
    <property type="entry name" value="Imidazole-glycPsynth_HisH"/>
</dbReference>
<dbReference type="CDD" id="cd01748">
    <property type="entry name" value="GATase1_IGP_Synthase"/>
    <property type="match status" value="1"/>
</dbReference>
<dbReference type="PANTHER" id="PTHR42701:SF1">
    <property type="entry name" value="IMIDAZOLE GLYCEROL PHOSPHATE SYNTHASE SUBUNIT HISH"/>
    <property type="match status" value="1"/>
</dbReference>
<dbReference type="InterPro" id="IPR029062">
    <property type="entry name" value="Class_I_gatase-like"/>
</dbReference>
<evidence type="ECO:0000313" key="13">
    <source>
        <dbReference type="EMBL" id="ERJ11937.1"/>
    </source>
</evidence>
<dbReference type="EC" id="4.3.2.10" evidence="10"/>
<comment type="catalytic activity">
    <reaction evidence="8 10">
        <text>5-[(5-phospho-1-deoxy-D-ribulos-1-ylimino)methylamino]-1-(5-phospho-beta-D-ribosyl)imidazole-4-carboxamide + L-glutamine = D-erythro-1-(imidazol-4-yl)glycerol 3-phosphate + 5-amino-1-(5-phospho-beta-D-ribosyl)imidazole-4-carboxamide + L-glutamate + H(+)</text>
        <dbReference type="Rhea" id="RHEA:24793"/>
        <dbReference type="ChEBI" id="CHEBI:15378"/>
        <dbReference type="ChEBI" id="CHEBI:29985"/>
        <dbReference type="ChEBI" id="CHEBI:58278"/>
        <dbReference type="ChEBI" id="CHEBI:58359"/>
        <dbReference type="ChEBI" id="CHEBI:58475"/>
        <dbReference type="ChEBI" id="CHEBI:58525"/>
        <dbReference type="EC" id="4.3.2.10"/>
    </reaction>
</comment>
<keyword evidence="7 10" id="KW-0456">Lyase</keyword>
<comment type="catalytic activity">
    <reaction evidence="9 10">
        <text>L-glutamine + H2O = L-glutamate + NH4(+)</text>
        <dbReference type="Rhea" id="RHEA:15889"/>
        <dbReference type="ChEBI" id="CHEBI:15377"/>
        <dbReference type="ChEBI" id="CHEBI:28938"/>
        <dbReference type="ChEBI" id="CHEBI:29985"/>
        <dbReference type="ChEBI" id="CHEBI:58359"/>
        <dbReference type="EC" id="3.5.1.2"/>
    </reaction>
</comment>
<evidence type="ECO:0000256" key="7">
    <source>
        <dbReference type="ARBA" id="ARBA00023239"/>
    </source>
</evidence>